<dbReference type="SUPFAM" id="SSF81464">
    <property type="entry name" value="Cytochrome c oxidase subunit II-like, transmembrane region"/>
    <property type="match status" value="1"/>
</dbReference>
<dbReference type="PROSITE" id="PS00078">
    <property type="entry name" value="COX2"/>
    <property type="match status" value="1"/>
</dbReference>
<dbReference type="Proteomes" id="UP000224915">
    <property type="component" value="Unassembled WGS sequence"/>
</dbReference>
<dbReference type="PROSITE" id="PS50857">
    <property type="entry name" value="COX2_CUA"/>
    <property type="match status" value="1"/>
</dbReference>
<keyword evidence="9" id="KW-0249">Electron transport</keyword>
<evidence type="ECO:0000313" key="19">
    <source>
        <dbReference type="Proteomes" id="UP000224915"/>
    </source>
</evidence>
<keyword evidence="19" id="KW-1185">Reference proteome</keyword>
<feature type="transmembrane region" description="Helical" evidence="16">
    <location>
        <begin position="44"/>
        <end position="66"/>
    </location>
</feature>
<comment type="caution">
    <text evidence="18">The sequence shown here is derived from an EMBL/GenBank/DDBJ whole genome shotgun (WGS) entry which is preliminary data.</text>
</comment>
<keyword evidence="6 16" id="KW-0812">Transmembrane</keyword>
<evidence type="ECO:0000256" key="1">
    <source>
        <dbReference type="ARBA" id="ARBA00004141"/>
    </source>
</evidence>
<evidence type="ECO:0000256" key="10">
    <source>
        <dbReference type="ARBA" id="ARBA00022989"/>
    </source>
</evidence>
<dbReference type="PANTHER" id="PTHR22888:SF9">
    <property type="entry name" value="CYTOCHROME C OXIDASE SUBUNIT 2"/>
    <property type="match status" value="1"/>
</dbReference>
<evidence type="ECO:0000256" key="7">
    <source>
        <dbReference type="ARBA" id="ARBA00022723"/>
    </source>
</evidence>
<dbReference type="SUPFAM" id="SSF49503">
    <property type="entry name" value="Cupredoxins"/>
    <property type="match status" value="1"/>
</dbReference>
<dbReference type="InterPro" id="IPR008972">
    <property type="entry name" value="Cupredoxin"/>
</dbReference>
<dbReference type="GO" id="GO:0016020">
    <property type="term" value="C:membrane"/>
    <property type="evidence" value="ECO:0007669"/>
    <property type="project" value="UniProtKB-SubCell"/>
</dbReference>
<proteinExistence type="inferred from homology"/>
<dbReference type="InterPro" id="IPR014222">
    <property type="entry name" value="Cyt_c_oxidase_su2"/>
</dbReference>
<evidence type="ECO:0000313" key="18">
    <source>
        <dbReference type="EMBL" id="PFG19502.1"/>
    </source>
</evidence>
<keyword evidence="12 16" id="KW-0472">Membrane</keyword>
<evidence type="ECO:0000256" key="4">
    <source>
        <dbReference type="ARBA" id="ARBA00022448"/>
    </source>
</evidence>
<evidence type="ECO:0000259" key="17">
    <source>
        <dbReference type="PROSITE" id="PS50857"/>
    </source>
</evidence>
<keyword evidence="7" id="KW-0479">Metal-binding</keyword>
<organism evidence="18 19">
    <name type="scientific">Serinibacter salmoneus</name>
    <dbReference type="NCBI Taxonomy" id="556530"/>
    <lineage>
        <taxon>Bacteria</taxon>
        <taxon>Bacillati</taxon>
        <taxon>Actinomycetota</taxon>
        <taxon>Actinomycetes</taxon>
        <taxon>Micrococcales</taxon>
        <taxon>Beutenbergiaceae</taxon>
        <taxon>Serinibacter</taxon>
    </lineage>
</organism>
<dbReference type="PRINTS" id="PR01166">
    <property type="entry name" value="CYCOXIDASEII"/>
</dbReference>
<keyword evidence="8" id="KW-1278">Translocase</keyword>
<dbReference type="InterPro" id="IPR002429">
    <property type="entry name" value="CcO_II-like_C"/>
</dbReference>
<dbReference type="Gene3D" id="1.10.287.90">
    <property type="match status" value="1"/>
</dbReference>
<feature type="transmembrane region" description="Helical" evidence="16">
    <location>
        <begin position="87"/>
        <end position="105"/>
    </location>
</feature>
<dbReference type="NCBIfam" id="TIGR02866">
    <property type="entry name" value="CoxB"/>
    <property type="match status" value="1"/>
</dbReference>
<evidence type="ECO:0000256" key="8">
    <source>
        <dbReference type="ARBA" id="ARBA00022967"/>
    </source>
</evidence>
<dbReference type="GO" id="GO:0042773">
    <property type="term" value="P:ATP synthesis coupled electron transport"/>
    <property type="evidence" value="ECO:0007669"/>
    <property type="project" value="TreeGrafter"/>
</dbReference>
<dbReference type="EC" id="7.1.1.9" evidence="3"/>
<dbReference type="AlphaFoldDB" id="A0A2A9D0M6"/>
<dbReference type="InterPro" id="IPR036257">
    <property type="entry name" value="Cyt_c_oxidase_su2_TM_sf"/>
</dbReference>
<dbReference type="PANTHER" id="PTHR22888">
    <property type="entry name" value="CYTOCHROME C OXIDASE, SUBUNIT II"/>
    <property type="match status" value="1"/>
</dbReference>
<evidence type="ECO:0000256" key="11">
    <source>
        <dbReference type="ARBA" id="ARBA00023008"/>
    </source>
</evidence>
<dbReference type="EMBL" id="PDJD01000001">
    <property type="protein sequence ID" value="PFG19502.1"/>
    <property type="molecule type" value="Genomic_DNA"/>
</dbReference>
<dbReference type="Pfam" id="PF00116">
    <property type="entry name" value="COX2"/>
    <property type="match status" value="1"/>
</dbReference>
<evidence type="ECO:0000256" key="3">
    <source>
        <dbReference type="ARBA" id="ARBA00012949"/>
    </source>
</evidence>
<dbReference type="GO" id="GO:0005507">
    <property type="term" value="F:copper ion binding"/>
    <property type="evidence" value="ECO:0007669"/>
    <property type="project" value="InterPro"/>
</dbReference>
<keyword evidence="10 16" id="KW-1133">Transmembrane helix</keyword>
<comment type="catalytic activity">
    <reaction evidence="15">
        <text>4 Fe(II)-[cytochrome c] + O2 + 8 H(+)(in) = 4 Fe(III)-[cytochrome c] + 2 H2O + 4 H(+)(out)</text>
        <dbReference type="Rhea" id="RHEA:11436"/>
        <dbReference type="Rhea" id="RHEA-COMP:10350"/>
        <dbReference type="Rhea" id="RHEA-COMP:14399"/>
        <dbReference type="ChEBI" id="CHEBI:15377"/>
        <dbReference type="ChEBI" id="CHEBI:15378"/>
        <dbReference type="ChEBI" id="CHEBI:15379"/>
        <dbReference type="ChEBI" id="CHEBI:29033"/>
        <dbReference type="ChEBI" id="CHEBI:29034"/>
        <dbReference type="EC" id="7.1.1.9"/>
    </reaction>
</comment>
<sequence length="272" mass="30228">MPGLAVAGLGLAGCTPAVERGFLPEQAPGATNNTDMIIELWNNSWIAALLVGVLVWGLLIWCLIVYRKRKNDNQLPPQLRYHVPLELMYTFVPIVMVGVLFATTSRTMGEIVDTSAEPDVTIEVVGKRWSWDFNYMDSDVHFSGVQAELTGEEGVPETLPTLYLPQGELVELQLRTRDVNHAFWVPAFLMKMDMITGRENSFQIVPQELGVFEGKCAELCGEYHASMLFNVEVVTPEEYEAYMDELAAQGNTGILGPEYDVLQGAVEQEGSH</sequence>
<dbReference type="GO" id="GO:0004129">
    <property type="term" value="F:cytochrome-c oxidase activity"/>
    <property type="evidence" value="ECO:0007669"/>
    <property type="project" value="UniProtKB-EC"/>
</dbReference>
<protein>
    <recommendedName>
        <fullName evidence="3">cytochrome-c oxidase</fullName>
        <ecNumber evidence="3">7.1.1.9</ecNumber>
    </recommendedName>
    <alternativeName>
        <fullName evidence="14">Cytochrome aa3 subunit 2</fullName>
    </alternativeName>
</protein>
<keyword evidence="11" id="KW-0186">Copper</keyword>
<evidence type="ECO:0000256" key="14">
    <source>
        <dbReference type="ARBA" id="ARBA00031399"/>
    </source>
</evidence>
<dbReference type="Gene3D" id="2.60.40.420">
    <property type="entry name" value="Cupredoxins - blue copper proteins"/>
    <property type="match status" value="1"/>
</dbReference>
<evidence type="ECO:0000256" key="6">
    <source>
        <dbReference type="ARBA" id="ARBA00022692"/>
    </source>
</evidence>
<evidence type="ECO:0000256" key="5">
    <source>
        <dbReference type="ARBA" id="ARBA00022660"/>
    </source>
</evidence>
<evidence type="ECO:0000256" key="12">
    <source>
        <dbReference type="ARBA" id="ARBA00023136"/>
    </source>
</evidence>
<evidence type="ECO:0000256" key="13">
    <source>
        <dbReference type="ARBA" id="ARBA00024688"/>
    </source>
</evidence>
<reference evidence="18 19" key="1">
    <citation type="submission" date="2017-10" db="EMBL/GenBank/DDBJ databases">
        <title>Sequencing the genomes of 1000 actinobacteria strains.</title>
        <authorList>
            <person name="Klenk H.-P."/>
        </authorList>
    </citation>
    <scope>NUCLEOTIDE SEQUENCE [LARGE SCALE GENOMIC DNA]</scope>
    <source>
        <strain evidence="18 19">DSM 21801</strain>
    </source>
</reference>
<comment type="similarity">
    <text evidence="2">Belongs to the cytochrome c oxidase subunit 2 family.</text>
</comment>
<feature type="domain" description="Cytochrome oxidase subunit II copper A binding" evidence="17">
    <location>
        <begin position="117"/>
        <end position="245"/>
    </location>
</feature>
<dbReference type="InterPro" id="IPR001505">
    <property type="entry name" value="Copper_CuA"/>
</dbReference>
<keyword evidence="4" id="KW-0813">Transport</keyword>
<keyword evidence="5" id="KW-0679">Respiratory chain</keyword>
<dbReference type="InterPro" id="IPR045187">
    <property type="entry name" value="CcO_II"/>
</dbReference>
<accession>A0A2A9D0M6</accession>
<evidence type="ECO:0000256" key="16">
    <source>
        <dbReference type="SAM" id="Phobius"/>
    </source>
</evidence>
<evidence type="ECO:0000256" key="9">
    <source>
        <dbReference type="ARBA" id="ARBA00022982"/>
    </source>
</evidence>
<gene>
    <name evidence="18" type="ORF">ATL40_1066</name>
</gene>
<comment type="subcellular location">
    <subcellularLocation>
        <location evidence="1">Membrane</location>
        <topology evidence="1">Multi-pass membrane protein</topology>
    </subcellularLocation>
</comment>
<name>A0A2A9D0M6_9MICO</name>
<evidence type="ECO:0000256" key="15">
    <source>
        <dbReference type="ARBA" id="ARBA00047816"/>
    </source>
</evidence>
<comment type="function">
    <text evidence="13">Subunits I and II form the functional core of the enzyme complex. Electrons originating in cytochrome c are transferred via heme a and Cu(A) to the binuclear center formed by heme a3 and Cu(B).</text>
</comment>
<dbReference type="GO" id="GO:0016491">
    <property type="term" value="F:oxidoreductase activity"/>
    <property type="evidence" value="ECO:0007669"/>
    <property type="project" value="InterPro"/>
</dbReference>
<evidence type="ECO:0000256" key="2">
    <source>
        <dbReference type="ARBA" id="ARBA00007866"/>
    </source>
</evidence>